<dbReference type="AlphaFoldDB" id="C6XSR5"/>
<gene>
    <name evidence="1" type="ordered locus">Phep_3435</name>
</gene>
<evidence type="ECO:0000313" key="1">
    <source>
        <dbReference type="EMBL" id="ACU05628.1"/>
    </source>
</evidence>
<reference evidence="1 2" key="1">
    <citation type="journal article" date="2009" name="Stand. Genomic Sci.">
        <title>Complete genome sequence of Pedobacter heparinus type strain (HIM 762-3).</title>
        <authorList>
            <person name="Han C."/>
            <person name="Spring S."/>
            <person name="Lapidus A."/>
            <person name="Del Rio T.G."/>
            <person name="Tice H."/>
            <person name="Copeland A."/>
            <person name="Cheng J.F."/>
            <person name="Lucas S."/>
            <person name="Chen F."/>
            <person name="Nolan M."/>
            <person name="Bruce D."/>
            <person name="Goodwin L."/>
            <person name="Pitluck S."/>
            <person name="Ivanova N."/>
            <person name="Mavromatis K."/>
            <person name="Mikhailova N."/>
            <person name="Pati A."/>
            <person name="Chen A."/>
            <person name="Palaniappan K."/>
            <person name="Land M."/>
            <person name="Hauser L."/>
            <person name="Chang Y.J."/>
            <person name="Jeffries C.C."/>
            <person name="Saunders E."/>
            <person name="Chertkov O."/>
            <person name="Brettin T."/>
            <person name="Goker M."/>
            <person name="Rohde M."/>
            <person name="Bristow J."/>
            <person name="Eisen J.A."/>
            <person name="Markowitz V."/>
            <person name="Hugenholtz P."/>
            <person name="Kyrpides N.C."/>
            <person name="Klenk H.P."/>
            <person name="Detter J.C."/>
        </authorList>
    </citation>
    <scope>NUCLEOTIDE SEQUENCE [LARGE SCALE GENOMIC DNA]</scope>
    <source>
        <strain evidence="2">ATCC 13125 / DSM 2366 / CIP 104194 / JCM 7457 / NBRC 12017 / NCIMB 9290 / NRRL B-14731 / HIM 762-3</strain>
    </source>
</reference>
<proteinExistence type="predicted"/>
<keyword evidence="2" id="KW-1185">Reference proteome</keyword>
<accession>C6XSR5</accession>
<dbReference type="EMBL" id="CP001681">
    <property type="protein sequence ID" value="ACU05628.1"/>
    <property type="molecule type" value="Genomic_DNA"/>
</dbReference>
<organism evidence="1 2">
    <name type="scientific">Pedobacter heparinus (strain ATCC 13125 / DSM 2366 / CIP 104194 / JCM 7457 / NBRC 12017 / NCIMB 9290 / NRRL B-14731 / HIM 762-3)</name>
    <dbReference type="NCBI Taxonomy" id="485917"/>
    <lineage>
        <taxon>Bacteria</taxon>
        <taxon>Pseudomonadati</taxon>
        <taxon>Bacteroidota</taxon>
        <taxon>Sphingobacteriia</taxon>
        <taxon>Sphingobacteriales</taxon>
        <taxon>Sphingobacteriaceae</taxon>
        <taxon>Pedobacter</taxon>
    </lineage>
</organism>
<protein>
    <submittedName>
        <fullName evidence="1">Uncharacterized protein</fullName>
    </submittedName>
</protein>
<dbReference type="KEGG" id="phe:Phep_3435"/>
<sequence>MKLFMRPGKSNKAFCHIYNNLLTIYPMNSDGTQFTGKAGTFLMAANGTVQNSLRYTLLKEKSFTGLGFIVCNIDICVRLL</sequence>
<dbReference type="Proteomes" id="UP000000852">
    <property type="component" value="Chromosome"/>
</dbReference>
<dbReference type="STRING" id="485917.Phep_3435"/>
<name>C6XSR5_PEDHD</name>
<dbReference type="HOGENOM" id="CLU_2586577_0_0_10"/>
<evidence type="ECO:0000313" key="2">
    <source>
        <dbReference type="Proteomes" id="UP000000852"/>
    </source>
</evidence>